<keyword evidence="1" id="KW-1185">Reference proteome</keyword>
<accession>A0A1I7UMM8</accession>
<sequence length="68" mass="7767">MVSSILISILGAIVSVDQELAKEPVLYARDIMMSIYDYELQMKISLPISIILMKIERKETIAVEKIRI</sequence>
<evidence type="ECO:0000313" key="2">
    <source>
        <dbReference type="WBParaSite" id="Csp11.Scaffold630.g17495.t1"/>
    </source>
</evidence>
<proteinExistence type="predicted"/>
<name>A0A1I7UMM8_9PELO</name>
<dbReference type="WBParaSite" id="Csp11.Scaffold630.g17495.t1">
    <property type="protein sequence ID" value="Csp11.Scaffold630.g17495.t1"/>
    <property type="gene ID" value="Csp11.Scaffold630.g17495"/>
</dbReference>
<reference evidence="2" key="1">
    <citation type="submission" date="2016-11" db="UniProtKB">
        <authorList>
            <consortium name="WormBaseParasite"/>
        </authorList>
    </citation>
    <scope>IDENTIFICATION</scope>
</reference>
<dbReference type="AlphaFoldDB" id="A0A1I7UMM8"/>
<evidence type="ECO:0000313" key="1">
    <source>
        <dbReference type="Proteomes" id="UP000095282"/>
    </source>
</evidence>
<organism evidence="1 2">
    <name type="scientific">Caenorhabditis tropicalis</name>
    <dbReference type="NCBI Taxonomy" id="1561998"/>
    <lineage>
        <taxon>Eukaryota</taxon>
        <taxon>Metazoa</taxon>
        <taxon>Ecdysozoa</taxon>
        <taxon>Nematoda</taxon>
        <taxon>Chromadorea</taxon>
        <taxon>Rhabditida</taxon>
        <taxon>Rhabditina</taxon>
        <taxon>Rhabditomorpha</taxon>
        <taxon>Rhabditoidea</taxon>
        <taxon>Rhabditidae</taxon>
        <taxon>Peloderinae</taxon>
        <taxon>Caenorhabditis</taxon>
    </lineage>
</organism>
<dbReference type="Proteomes" id="UP000095282">
    <property type="component" value="Unplaced"/>
</dbReference>
<protein>
    <submittedName>
        <fullName evidence="2">Neur_chan_LBD domain-containing protein</fullName>
    </submittedName>
</protein>